<accession>A0ABQ5A879</accession>
<comment type="caution">
    <text evidence="1">The sequence shown here is derived from an EMBL/GenBank/DDBJ whole genome shotgun (WGS) entry which is preliminary data.</text>
</comment>
<reference evidence="1" key="2">
    <citation type="submission" date="2022-01" db="EMBL/GenBank/DDBJ databases">
        <authorList>
            <person name="Yamashiro T."/>
            <person name="Shiraishi A."/>
            <person name="Satake H."/>
            <person name="Nakayama K."/>
        </authorList>
    </citation>
    <scope>NUCLEOTIDE SEQUENCE</scope>
</reference>
<organism evidence="1 2">
    <name type="scientific">Tanacetum coccineum</name>
    <dbReference type="NCBI Taxonomy" id="301880"/>
    <lineage>
        <taxon>Eukaryota</taxon>
        <taxon>Viridiplantae</taxon>
        <taxon>Streptophyta</taxon>
        <taxon>Embryophyta</taxon>
        <taxon>Tracheophyta</taxon>
        <taxon>Spermatophyta</taxon>
        <taxon>Magnoliopsida</taxon>
        <taxon>eudicotyledons</taxon>
        <taxon>Gunneridae</taxon>
        <taxon>Pentapetalae</taxon>
        <taxon>asterids</taxon>
        <taxon>campanulids</taxon>
        <taxon>Asterales</taxon>
        <taxon>Asteraceae</taxon>
        <taxon>Asteroideae</taxon>
        <taxon>Anthemideae</taxon>
        <taxon>Anthemidinae</taxon>
        <taxon>Tanacetum</taxon>
    </lineage>
</organism>
<keyword evidence="2" id="KW-1185">Reference proteome</keyword>
<protein>
    <submittedName>
        <fullName evidence="1">Uncharacterized protein</fullName>
    </submittedName>
</protein>
<dbReference type="EMBL" id="BQNB010012074">
    <property type="protein sequence ID" value="GJS98839.1"/>
    <property type="molecule type" value="Genomic_DNA"/>
</dbReference>
<dbReference type="Proteomes" id="UP001151760">
    <property type="component" value="Unassembled WGS sequence"/>
</dbReference>
<evidence type="ECO:0000313" key="2">
    <source>
        <dbReference type="Proteomes" id="UP001151760"/>
    </source>
</evidence>
<proteinExistence type="predicted"/>
<gene>
    <name evidence="1" type="ORF">Tco_0820009</name>
</gene>
<reference evidence="1" key="1">
    <citation type="journal article" date="2022" name="Int. J. Mol. Sci.">
        <title>Draft Genome of Tanacetum Coccineum: Genomic Comparison of Closely Related Tanacetum-Family Plants.</title>
        <authorList>
            <person name="Yamashiro T."/>
            <person name="Shiraishi A."/>
            <person name="Nakayama K."/>
            <person name="Satake H."/>
        </authorList>
    </citation>
    <scope>NUCLEOTIDE SEQUENCE</scope>
</reference>
<name>A0ABQ5A879_9ASTR</name>
<evidence type="ECO:0000313" key="1">
    <source>
        <dbReference type="EMBL" id="GJS98839.1"/>
    </source>
</evidence>
<sequence length="86" mass="8834">MVDVGGRKEEVCVGCMGVGEVVEEGVVIGDGVEKEMRGGHGVVGVCGGWCVDDGSGLKGVIVDGIDDRWKGDEVVVGWVCRGVGWG</sequence>